<reference evidence="2 3" key="1">
    <citation type="submission" date="2020-03" db="EMBL/GenBank/DDBJ databases">
        <title>Complete genome sequences of two sulfur-disproportionating bacterial strains T55J and Mzg5.</title>
        <authorList>
            <person name="Umezawa K."/>
            <person name="Kojima H."/>
            <person name="Kato Y."/>
            <person name="Fukui M."/>
        </authorList>
    </citation>
    <scope>NUCLEOTIDE SEQUENCE [LARGE SCALE GENOMIC DNA]</scope>
    <source>
        <strain evidence="2 3">T55J</strain>
    </source>
</reference>
<dbReference type="Proteomes" id="UP000516360">
    <property type="component" value="Chromosome"/>
</dbReference>
<feature type="transmembrane region" description="Helical" evidence="1">
    <location>
        <begin position="15"/>
        <end position="34"/>
    </location>
</feature>
<keyword evidence="1" id="KW-1133">Transmembrane helix</keyword>
<accession>A0A7G1H093</accession>
<protein>
    <recommendedName>
        <fullName evidence="4">Cadherin domain-containing protein</fullName>
    </recommendedName>
</protein>
<dbReference type="GO" id="GO:0016020">
    <property type="term" value="C:membrane"/>
    <property type="evidence" value="ECO:0007669"/>
    <property type="project" value="InterPro"/>
</dbReference>
<sequence length="254" mass="28556">MSTTKIKKTKKQRQGYVYILLGIIALSLLFYLFLRKPVDKKMSVGEPPKSSPSILEIIAGKDTGKGMPARVLEEIKPSIIKSVRFTPEDPNILDSIKAEVSTDYDHGNIIYEYLWEINNKLVTDIKGDTLPAGIFKKGDAIRVFVTPFVDGIKGHTYESRFVVIHSAPPSLDLIETKQKLNNTIELQLVSKDPDNDKVTFSLEEPVIKGMSIDKETGKIIYKPEKKEKGTYKFRASATDIDGAKITKTFEFKID</sequence>
<dbReference type="EMBL" id="AP022873">
    <property type="protein sequence ID" value="BCB96114.1"/>
    <property type="molecule type" value="Genomic_DNA"/>
</dbReference>
<dbReference type="KEGG" id="dtp:JZK55_10360"/>
<evidence type="ECO:0008006" key="4">
    <source>
        <dbReference type="Google" id="ProtNLM"/>
    </source>
</evidence>
<keyword evidence="1" id="KW-0472">Membrane</keyword>
<dbReference type="GO" id="GO:0005509">
    <property type="term" value="F:calcium ion binding"/>
    <property type="evidence" value="ECO:0007669"/>
    <property type="project" value="InterPro"/>
</dbReference>
<dbReference type="AlphaFoldDB" id="A0A7G1H093"/>
<evidence type="ECO:0000256" key="1">
    <source>
        <dbReference type="SAM" id="Phobius"/>
    </source>
</evidence>
<evidence type="ECO:0000313" key="3">
    <source>
        <dbReference type="Proteomes" id="UP000516360"/>
    </source>
</evidence>
<dbReference type="RefSeq" id="WP_203473562.1">
    <property type="nucleotide sequence ID" value="NZ_AP022873.1"/>
</dbReference>
<dbReference type="Gene3D" id="2.60.40.10">
    <property type="entry name" value="Immunoglobulins"/>
    <property type="match status" value="1"/>
</dbReference>
<evidence type="ECO:0000313" key="2">
    <source>
        <dbReference type="EMBL" id="BCB96114.1"/>
    </source>
</evidence>
<proteinExistence type="predicted"/>
<keyword evidence="1" id="KW-0812">Transmembrane</keyword>
<dbReference type="InterPro" id="IPR013783">
    <property type="entry name" value="Ig-like_fold"/>
</dbReference>
<dbReference type="InterPro" id="IPR015919">
    <property type="entry name" value="Cadherin-like_sf"/>
</dbReference>
<name>A0A7G1H093_9BACT</name>
<dbReference type="SUPFAM" id="SSF49313">
    <property type="entry name" value="Cadherin-like"/>
    <property type="match status" value="1"/>
</dbReference>
<dbReference type="Pfam" id="PF05345">
    <property type="entry name" value="He_PIG"/>
    <property type="match status" value="1"/>
</dbReference>
<organism evidence="2 3">
    <name type="scientific">Dissulfurispira thermophila</name>
    <dbReference type="NCBI Taxonomy" id="2715679"/>
    <lineage>
        <taxon>Bacteria</taxon>
        <taxon>Pseudomonadati</taxon>
        <taxon>Nitrospirota</taxon>
        <taxon>Thermodesulfovibrionia</taxon>
        <taxon>Thermodesulfovibrionales</taxon>
        <taxon>Dissulfurispiraceae</taxon>
        <taxon>Dissulfurispira</taxon>
    </lineage>
</organism>
<gene>
    <name evidence="2" type="ORF">JZK55_10360</name>
</gene>
<keyword evidence="3" id="KW-1185">Reference proteome</keyword>